<dbReference type="EMBL" id="BGPR01003531">
    <property type="protein sequence ID" value="GBM89348.1"/>
    <property type="molecule type" value="Genomic_DNA"/>
</dbReference>
<evidence type="ECO:0000313" key="2">
    <source>
        <dbReference type="Proteomes" id="UP000499080"/>
    </source>
</evidence>
<reference evidence="1 2" key="1">
    <citation type="journal article" date="2019" name="Sci. Rep.">
        <title>Orb-weaving spider Araneus ventricosus genome elucidates the spidroin gene catalogue.</title>
        <authorList>
            <person name="Kono N."/>
            <person name="Nakamura H."/>
            <person name="Ohtoshi R."/>
            <person name="Moran D.A.P."/>
            <person name="Shinohara A."/>
            <person name="Yoshida Y."/>
            <person name="Fujiwara M."/>
            <person name="Mori M."/>
            <person name="Tomita M."/>
            <person name="Arakawa K."/>
        </authorList>
    </citation>
    <scope>NUCLEOTIDE SEQUENCE [LARGE SCALE GENOMIC DNA]</scope>
</reference>
<organism evidence="1 2">
    <name type="scientific">Araneus ventricosus</name>
    <name type="common">Orbweaver spider</name>
    <name type="synonym">Epeira ventricosa</name>
    <dbReference type="NCBI Taxonomy" id="182803"/>
    <lineage>
        <taxon>Eukaryota</taxon>
        <taxon>Metazoa</taxon>
        <taxon>Ecdysozoa</taxon>
        <taxon>Arthropoda</taxon>
        <taxon>Chelicerata</taxon>
        <taxon>Arachnida</taxon>
        <taxon>Araneae</taxon>
        <taxon>Araneomorphae</taxon>
        <taxon>Entelegynae</taxon>
        <taxon>Araneoidea</taxon>
        <taxon>Araneidae</taxon>
        <taxon>Araneus</taxon>
    </lineage>
</organism>
<dbReference type="Proteomes" id="UP000499080">
    <property type="component" value="Unassembled WGS sequence"/>
</dbReference>
<protein>
    <submittedName>
        <fullName evidence="1">Uncharacterized protein</fullName>
    </submittedName>
</protein>
<gene>
    <name evidence="1" type="ORF">AVEN_136442_1</name>
</gene>
<dbReference type="OrthoDB" id="5326588at2759"/>
<dbReference type="AlphaFoldDB" id="A0A4Y2JIR8"/>
<name>A0A4Y2JIR8_ARAVE</name>
<proteinExistence type="predicted"/>
<keyword evidence="2" id="KW-1185">Reference proteome</keyword>
<evidence type="ECO:0000313" key="1">
    <source>
        <dbReference type="EMBL" id="GBM89348.1"/>
    </source>
</evidence>
<accession>A0A4Y2JIR8</accession>
<comment type="caution">
    <text evidence="1">The sequence shown here is derived from an EMBL/GenBank/DDBJ whole genome shotgun (WGS) entry which is preliminary data.</text>
</comment>
<sequence>MKSVYGVADCRSVNSRVCGRHNSKTHQLKKLKCAIPSCDQNCTSILNFGPNRWKGSRLNRIVTNMECRFPAILVFWLGREFYKDMQENSGGMKPLTSDLGDKLGCHFRDLAAKCRISKIVGFSRYLYQGPRSGFLQMIPYDLTACRGDYKWRVLGSRVCVNRLGSPLECERLGNLSMKSYPQCKLVSC</sequence>